<gene>
    <name evidence="3" type="ORF">NFRAN_0856</name>
</gene>
<feature type="compositionally biased region" description="Acidic residues" evidence="1">
    <location>
        <begin position="342"/>
        <end position="361"/>
    </location>
</feature>
<sequence length="399" mass="43573">MFLITKLAKLVKSKNNTSIISLMVILSLIYFTITPVEFSGISNINYASAQELSLDSIQITSTSTYTDEFGSFHIIGEVNNTSTQPQTNIIITAILSNLATNSIVGNYSALSSIETLRSGELSPFDIVIQNPQQILGTFDFMEFSVTSESALAEKPANLVLNGSSSFVDNVGNPHITGNIINKGQAPEQFINLVATFYDNSSLGVVGTQSFGLDIGNLPSNQMVPFDITITDNKTKSQGAFYSLNVDSVQSSMSPPLNQKFSLSNVNSGAEQFLRGNELTTAMLNNNQGIISQNLPPSNDNDNVNDNDNDNQRGEQRRDDNGNPWFDDDNCSEEPGSSGGELSECEEAEREEQSEQEDEDPLDNNNGNDDTESEDLNNNDETSEENDTNQEDDTNQEETN</sequence>
<evidence type="ECO:0000313" key="4">
    <source>
        <dbReference type="Proteomes" id="UP000294299"/>
    </source>
</evidence>
<keyword evidence="2" id="KW-1133">Transmembrane helix</keyword>
<keyword evidence="2" id="KW-0812">Transmembrane</keyword>
<dbReference type="KEGG" id="nfn:NFRAN_0856"/>
<evidence type="ECO:0000256" key="2">
    <source>
        <dbReference type="SAM" id="Phobius"/>
    </source>
</evidence>
<feature type="compositionally biased region" description="Low complexity" evidence="1">
    <location>
        <begin position="332"/>
        <end position="341"/>
    </location>
</feature>
<organism evidence="3 4">
    <name type="scientific">Candidatus Nitrosocosmicus franklandianus</name>
    <dbReference type="NCBI Taxonomy" id="1798806"/>
    <lineage>
        <taxon>Archaea</taxon>
        <taxon>Nitrososphaerota</taxon>
        <taxon>Nitrososphaeria</taxon>
        <taxon>Nitrososphaerales</taxon>
        <taxon>Nitrososphaeraceae</taxon>
        <taxon>Candidatus Nitrosocosmicus</taxon>
    </lineage>
</organism>
<proteinExistence type="predicted"/>
<feature type="transmembrane region" description="Helical" evidence="2">
    <location>
        <begin position="16"/>
        <end position="33"/>
    </location>
</feature>
<dbReference type="Proteomes" id="UP000294299">
    <property type="component" value="Chromosome NFRAN"/>
</dbReference>
<dbReference type="EMBL" id="LR216287">
    <property type="protein sequence ID" value="VFJ13178.1"/>
    <property type="molecule type" value="Genomic_DNA"/>
</dbReference>
<feature type="compositionally biased region" description="Acidic residues" evidence="1">
    <location>
        <begin position="368"/>
        <end position="399"/>
    </location>
</feature>
<feature type="compositionally biased region" description="Polar residues" evidence="1">
    <location>
        <begin position="288"/>
        <end position="297"/>
    </location>
</feature>
<accession>A0A484I655</accession>
<evidence type="ECO:0000256" key="1">
    <source>
        <dbReference type="SAM" id="MobiDB-lite"/>
    </source>
</evidence>
<keyword evidence="4" id="KW-1185">Reference proteome</keyword>
<protein>
    <submittedName>
        <fullName evidence="3">Uncharacterized protein</fullName>
    </submittedName>
</protein>
<evidence type="ECO:0000313" key="3">
    <source>
        <dbReference type="EMBL" id="VFJ13178.1"/>
    </source>
</evidence>
<feature type="region of interest" description="Disordered" evidence="1">
    <location>
        <begin position="288"/>
        <end position="399"/>
    </location>
</feature>
<reference evidence="3 4" key="1">
    <citation type="submission" date="2019-02" db="EMBL/GenBank/DDBJ databases">
        <authorList>
            <person name="Lehtovirta-Morley E L."/>
        </authorList>
    </citation>
    <scope>NUCLEOTIDE SEQUENCE [LARGE SCALE GENOMIC DNA]</scope>
    <source>
        <strain evidence="3">NFRAN1</strain>
    </source>
</reference>
<dbReference type="AlphaFoldDB" id="A0A484I655"/>
<feature type="compositionally biased region" description="Basic and acidic residues" evidence="1">
    <location>
        <begin position="309"/>
        <end position="320"/>
    </location>
</feature>
<name>A0A484I655_9ARCH</name>
<keyword evidence="2" id="KW-0472">Membrane</keyword>